<evidence type="ECO:0000313" key="3">
    <source>
        <dbReference type="Proteomes" id="UP000658382"/>
    </source>
</evidence>
<keyword evidence="1" id="KW-0472">Membrane</keyword>
<gene>
    <name evidence="2" type="ORF">GCM10007063_20780</name>
</gene>
<dbReference type="AlphaFoldDB" id="A0A917PXX0"/>
<accession>A0A917PXX0</accession>
<protein>
    <submittedName>
        <fullName evidence="2">Uncharacterized protein</fullName>
    </submittedName>
</protein>
<keyword evidence="1" id="KW-0812">Transmembrane</keyword>
<dbReference type="Proteomes" id="UP000658382">
    <property type="component" value="Unassembled WGS sequence"/>
</dbReference>
<keyword evidence="1" id="KW-1133">Transmembrane helix</keyword>
<comment type="caution">
    <text evidence="2">The sequence shown here is derived from an EMBL/GenBank/DDBJ whole genome shotgun (WGS) entry which is preliminary data.</text>
</comment>
<dbReference type="EMBL" id="BMNQ01000029">
    <property type="protein sequence ID" value="GGJ98325.1"/>
    <property type="molecule type" value="Genomic_DNA"/>
</dbReference>
<organism evidence="2 3">
    <name type="scientific">Lentibacillus kapialis</name>
    <dbReference type="NCBI Taxonomy" id="340214"/>
    <lineage>
        <taxon>Bacteria</taxon>
        <taxon>Bacillati</taxon>
        <taxon>Bacillota</taxon>
        <taxon>Bacilli</taxon>
        <taxon>Bacillales</taxon>
        <taxon>Bacillaceae</taxon>
        <taxon>Lentibacillus</taxon>
    </lineage>
</organism>
<sequence length="60" mass="6825">MPKLKKYLKKGETHPLEQVTKPKDRRHIQQTVKAIEGFVMCSCIAMGLLQLMAVTFSHKG</sequence>
<evidence type="ECO:0000313" key="2">
    <source>
        <dbReference type="EMBL" id="GGJ98325.1"/>
    </source>
</evidence>
<name>A0A917PXX0_9BACI</name>
<evidence type="ECO:0000256" key="1">
    <source>
        <dbReference type="SAM" id="Phobius"/>
    </source>
</evidence>
<reference evidence="2" key="2">
    <citation type="submission" date="2020-09" db="EMBL/GenBank/DDBJ databases">
        <authorList>
            <person name="Sun Q."/>
            <person name="Ohkuma M."/>
        </authorList>
    </citation>
    <scope>NUCLEOTIDE SEQUENCE</scope>
    <source>
        <strain evidence="2">JCM 12580</strain>
    </source>
</reference>
<feature type="transmembrane region" description="Helical" evidence="1">
    <location>
        <begin position="35"/>
        <end position="56"/>
    </location>
</feature>
<keyword evidence="3" id="KW-1185">Reference proteome</keyword>
<proteinExistence type="predicted"/>
<reference evidence="2" key="1">
    <citation type="journal article" date="2014" name="Int. J. Syst. Evol. Microbiol.">
        <title>Complete genome sequence of Corynebacterium casei LMG S-19264T (=DSM 44701T), isolated from a smear-ripened cheese.</title>
        <authorList>
            <consortium name="US DOE Joint Genome Institute (JGI-PGF)"/>
            <person name="Walter F."/>
            <person name="Albersmeier A."/>
            <person name="Kalinowski J."/>
            <person name="Ruckert C."/>
        </authorList>
    </citation>
    <scope>NUCLEOTIDE SEQUENCE</scope>
    <source>
        <strain evidence="2">JCM 12580</strain>
    </source>
</reference>